<dbReference type="AlphaFoldDB" id="A0AAW7I741"/>
<accession>A0AAW7I741</accession>
<comment type="caution">
    <text evidence="1">The sequence shown here is derived from an EMBL/GenBank/DDBJ whole genome shotgun (WGS) entry which is preliminary data.</text>
</comment>
<protein>
    <recommendedName>
        <fullName evidence="3">Phage protein</fullName>
    </recommendedName>
</protein>
<reference evidence="1" key="1">
    <citation type="submission" date="2023-06" db="EMBL/GenBank/DDBJ databases">
        <title>Comparative genomics of Bacillaceae isolates and their secondary metabolite potential.</title>
        <authorList>
            <person name="Song L."/>
            <person name="Nielsen L.J."/>
            <person name="Mohite O."/>
            <person name="Xu X."/>
            <person name="Weber T."/>
            <person name="Kovacs A.T."/>
        </authorList>
    </citation>
    <scope>NUCLEOTIDE SEQUENCE</scope>
    <source>
        <strain evidence="1">D8_B_37</strain>
    </source>
</reference>
<dbReference type="Proteomes" id="UP001234602">
    <property type="component" value="Unassembled WGS sequence"/>
</dbReference>
<evidence type="ECO:0000313" key="1">
    <source>
        <dbReference type="EMBL" id="MDM5450964.1"/>
    </source>
</evidence>
<dbReference type="RefSeq" id="WP_289319143.1">
    <property type="nucleotide sequence ID" value="NZ_JAUCEY010000007.1"/>
</dbReference>
<organism evidence="1 2">
    <name type="scientific">Peribacillus simplex</name>
    <dbReference type="NCBI Taxonomy" id="1478"/>
    <lineage>
        <taxon>Bacteria</taxon>
        <taxon>Bacillati</taxon>
        <taxon>Bacillota</taxon>
        <taxon>Bacilli</taxon>
        <taxon>Bacillales</taxon>
        <taxon>Bacillaceae</taxon>
        <taxon>Peribacillus</taxon>
    </lineage>
</organism>
<name>A0AAW7I741_9BACI</name>
<gene>
    <name evidence="1" type="ORF">QUF89_01680</name>
</gene>
<dbReference type="EMBL" id="JAUCEY010000007">
    <property type="protein sequence ID" value="MDM5450964.1"/>
    <property type="molecule type" value="Genomic_DNA"/>
</dbReference>
<evidence type="ECO:0008006" key="3">
    <source>
        <dbReference type="Google" id="ProtNLM"/>
    </source>
</evidence>
<evidence type="ECO:0000313" key="2">
    <source>
        <dbReference type="Proteomes" id="UP001234602"/>
    </source>
</evidence>
<proteinExistence type="predicted"/>
<sequence>MNRLEKLRQDLWETMHLTPLYPNDLLENAKDPDYLNISFSKMNIGLMAELYFKDADQIVKAEYVFDNNDCLITAKIIEKEDEVNIYDREQRKMEIVNKIIEEFGLEELNDIIA</sequence>